<dbReference type="Gramene" id="KXG21053">
    <property type="protein sequence ID" value="KXG21053"/>
    <property type="gene ID" value="SORBI_3009G007901"/>
</dbReference>
<dbReference type="InParanoid" id="A0A1B6P602"/>
<dbReference type="GO" id="GO:0007140">
    <property type="term" value="P:male meiotic nuclear division"/>
    <property type="evidence" value="ECO:0007669"/>
    <property type="project" value="InterPro"/>
</dbReference>
<feature type="region of interest" description="Disordered" evidence="1">
    <location>
        <begin position="109"/>
        <end position="129"/>
    </location>
</feature>
<reference evidence="3" key="2">
    <citation type="journal article" date="2018" name="Plant J.">
        <title>The Sorghum bicolor reference genome: improved assembly, gene annotations, a transcriptome atlas, and signatures of genome organization.</title>
        <authorList>
            <person name="McCormick R.F."/>
            <person name="Truong S.K."/>
            <person name="Sreedasyam A."/>
            <person name="Jenkins J."/>
            <person name="Shu S."/>
            <person name="Sims D."/>
            <person name="Kennedy M."/>
            <person name="Amirebrahimi M."/>
            <person name="Weers B.D."/>
            <person name="McKinley B."/>
            <person name="Mattison A."/>
            <person name="Morishige D.T."/>
            <person name="Grimwood J."/>
            <person name="Schmutz J."/>
            <person name="Mullet J.E."/>
        </authorList>
    </citation>
    <scope>NUCLEOTIDE SEQUENCE [LARGE SCALE GENOMIC DNA]</scope>
    <source>
        <strain evidence="3">cv. BTx623</strain>
    </source>
</reference>
<evidence type="ECO:0000313" key="2">
    <source>
        <dbReference type="EMBL" id="KXG21053.2"/>
    </source>
</evidence>
<protein>
    <submittedName>
        <fullName evidence="2">Uncharacterized protein</fullName>
    </submittedName>
</protein>
<evidence type="ECO:0000256" key="1">
    <source>
        <dbReference type="SAM" id="MobiDB-lite"/>
    </source>
</evidence>
<dbReference type="PANTHER" id="PTHR33385:SF4">
    <property type="entry name" value="PROTEIN XRI1"/>
    <property type="match status" value="1"/>
</dbReference>
<proteinExistence type="predicted"/>
<dbReference type="InterPro" id="IPR039933">
    <property type="entry name" value="XRI1"/>
</dbReference>
<dbReference type="EMBL" id="CM000768">
    <property type="protein sequence ID" value="KXG21053.2"/>
    <property type="molecule type" value="Genomic_DNA"/>
</dbReference>
<reference evidence="2 3" key="1">
    <citation type="journal article" date="2009" name="Nature">
        <title>The Sorghum bicolor genome and the diversification of grasses.</title>
        <authorList>
            <person name="Paterson A.H."/>
            <person name="Bowers J.E."/>
            <person name="Bruggmann R."/>
            <person name="Dubchak I."/>
            <person name="Grimwood J."/>
            <person name="Gundlach H."/>
            <person name="Haberer G."/>
            <person name="Hellsten U."/>
            <person name="Mitros T."/>
            <person name="Poliakov A."/>
            <person name="Schmutz J."/>
            <person name="Spannagl M."/>
            <person name="Tang H."/>
            <person name="Wang X."/>
            <person name="Wicker T."/>
            <person name="Bharti A.K."/>
            <person name="Chapman J."/>
            <person name="Feltus F.A."/>
            <person name="Gowik U."/>
            <person name="Grigoriev I.V."/>
            <person name="Lyons E."/>
            <person name="Maher C.A."/>
            <person name="Martis M."/>
            <person name="Narechania A."/>
            <person name="Otillar R.P."/>
            <person name="Penning B.W."/>
            <person name="Salamov A.A."/>
            <person name="Wang Y."/>
            <person name="Zhang L."/>
            <person name="Carpita N.C."/>
            <person name="Freeling M."/>
            <person name="Gingle A.R."/>
            <person name="Hash C.T."/>
            <person name="Keller B."/>
            <person name="Klein P."/>
            <person name="Kresovich S."/>
            <person name="McCann M.C."/>
            <person name="Ming R."/>
            <person name="Peterson D.G."/>
            <person name="Mehboob-ur-Rahman"/>
            <person name="Ware D."/>
            <person name="Westhoff P."/>
            <person name="Mayer K.F."/>
            <person name="Messing J."/>
            <person name="Rokhsar D.S."/>
        </authorList>
    </citation>
    <scope>NUCLEOTIDE SEQUENCE [LARGE SCALE GENOMIC DNA]</scope>
    <source>
        <strain evidence="3">cv. BTx623</strain>
    </source>
</reference>
<keyword evidence="3" id="KW-1185">Reference proteome</keyword>
<dbReference type="Proteomes" id="UP000000768">
    <property type="component" value="Chromosome 9"/>
</dbReference>
<organism evidence="2 3">
    <name type="scientific">Sorghum bicolor</name>
    <name type="common">Sorghum</name>
    <name type="synonym">Sorghum vulgare</name>
    <dbReference type="NCBI Taxonomy" id="4558"/>
    <lineage>
        <taxon>Eukaryota</taxon>
        <taxon>Viridiplantae</taxon>
        <taxon>Streptophyta</taxon>
        <taxon>Embryophyta</taxon>
        <taxon>Tracheophyta</taxon>
        <taxon>Spermatophyta</taxon>
        <taxon>Magnoliopsida</taxon>
        <taxon>Liliopsida</taxon>
        <taxon>Poales</taxon>
        <taxon>Poaceae</taxon>
        <taxon>PACMAD clade</taxon>
        <taxon>Panicoideae</taxon>
        <taxon>Andropogonodae</taxon>
        <taxon>Andropogoneae</taxon>
        <taxon>Sorghinae</taxon>
        <taxon>Sorghum</taxon>
    </lineage>
</organism>
<evidence type="ECO:0000313" key="3">
    <source>
        <dbReference type="Proteomes" id="UP000000768"/>
    </source>
</evidence>
<dbReference type="GO" id="GO:0007143">
    <property type="term" value="P:female meiotic nuclear division"/>
    <property type="evidence" value="ECO:0007669"/>
    <property type="project" value="InterPro"/>
</dbReference>
<dbReference type="PANTHER" id="PTHR33385">
    <property type="entry name" value="PROTEIN XRI1"/>
    <property type="match status" value="1"/>
</dbReference>
<accession>A0A1B6P602</accession>
<gene>
    <name evidence="2" type="ORF">SORBI_3009G007901</name>
</gene>
<dbReference type="STRING" id="4558.A0A1B6P602"/>
<dbReference type="AlphaFoldDB" id="A0A1B6P602"/>
<sequence>MHFLIELVDCGISYSSAAAIWEWQSQDYYCDSRTSLWTEASNNINVGDDWSMLDVQTPPVKQCADFEYHFCDIGAGKNIVTRKEPRTYVIHPFEFIEPYDDINDMNKAKPPHKMKHKNGEESNSSFQASAKPAVHKRRILALPPHDINDEEPNSFQASSAISGKLPVVAHKRRRIVHITKGKQGGNGTIITINCACFLCCGKAK</sequence>
<name>A0A1B6P602_SORBI</name>